<evidence type="ECO:0000313" key="2">
    <source>
        <dbReference type="EMBL" id="MBB6108919.1"/>
    </source>
</evidence>
<dbReference type="EMBL" id="JACHCB010000003">
    <property type="protein sequence ID" value="MBB6108919.1"/>
    <property type="molecule type" value="Genomic_DNA"/>
</dbReference>
<evidence type="ECO:0008006" key="6">
    <source>
        <dbReference type="Google" id="ProtNLM"/>
    </source>
</evidence>
<keyword evidence="4" id="KW-1185">Reference proteome</keyword>
<dbReference type="NCBIfam" id="NF038065">
    <property type="entry name" value="Pr6Pr"/>
    <property type="match status" value="1"/>
</dbReference>
<proteinExistence type="predicted"/>
<keyword evidence="1" id="KW-0472">Membrane</keyword>
<dbReference type="EMBL" id="JACHCA010000015">
    <property type="protein sequence ID" value="MBB6130513.1"/>
    <property type="molecule type" value="Genomic_DNA"/>
</dbReference>
<evidence type="ECO:0000313" key="5">
    <source>
        <dbReference type="Proteomes" id="UP000548326"/>
    </source>
</evidence>
<feature type="transmembrane region" description="Helical" evidence="1">
    <location>
        <begin position="16"/>
        <end position="41"/>
    </location>
</feature>
<name>A0A1N6UQD5_9SPHI</name>
<dbReference type="Proteomes" id="UP000548326">
    <property type="component" value="Unassembled WGS sequence"/>
</dbReference>
<comment type="caution">
    <text evidence="3">The sequence shown here is derived from an EMBL/GenBank/DDBJ whole genome shotgun (WGS) entry which is preliminary data.</text>
</comment>
<reference evidence="4 5" key="1">
    <citation type="submission" date="2020-08" db="EMBL/GenBank/DDBJ databases">
        <title>Genomic Encyclopedia of Type Strains, Phase IV (KMG-V): Genome sequencing to study the core and pangenomes of soil and plant-associated prokaryotes.</title>
        <authorList>
            <person name="Whitman W."/>
        </authorList>
    </citation>
    <scope>NUCLEOTIDE SEQUENCE [LARGE SCALE GENOMIC DNA]</scope>
    <source>
        <strain evidence="2 4">ANJLi2</strain>
        <strain evidence="3 5">MP601</strain>
    </source>
</reference>
<dbReference type="STRING" id="354630.SAMN05421821_103153"/>
<dbReference type="OrthoDB" id="9809977at2"/>
<feature type="transmembrane region" description="Helical" evidence="1">
    <location>
        <begin position="192"/>
        <end position="212"/>
    </location>
</feature>
<organism evidence="3 5">
    <name type="scientific">Mucilaginibacter lappiensis</name>
    <dbReference type="NCBI Taxonomy" id="354630"/>
    <lineage>
        <taxon>Bacteria</taxon>
        <taxon>Pseudomonadati</taxon>
        <taxon>Bacteroidota</taxon>
        <taxon>Sphingobacteriia</taxon>
        <taxon>Sphingobacteriales</taxon>
        <taxon>Sphingobacteriaceae</taxon>
        <taxon>Mucilaginibacter</taxon>
    </lineage>
</organism>
<feature type="transmembrane region" description="Helical" evidence="1">
    <location>
        <begin position="88"/>
        <end position="113"/>
    </location>
</feature>
<keyword evidence="1" id="KW-0812">Transmembrane</keyword>
<dbReference type="Proteomes" id="UP000541583">
    <property type="component" value="Unassembled WGS sequence"/>
</dbReference>
<evidence type="ECO:0000256" key="1">
    <source>
        <dbReference type="SAM" id="Phobius"/>
    </source>
</evidence>
<dbReference type="RefSeq" id="WP_084192115.1">
    <property type="nucleotide sequence ID" value="NZ_FTMG01000003.1"/>
</dbReference>
<evidence type="ECO:0000313" key="4">
    <source>
        <dbReference type="Proteomes" id="UP000541583"/>
    </source>
</evidence>
<feature type="transmembrane region" description="Helical" evidence="1">
    <location>
        <begin position="154"/>
        <end position="172"/>
    </location>
</feature>
<protein>
    <recommendedName>
        <fullName evidence="6">FAR-17a/AIG1-like protein</fullName>
    </recommendedName>
</protein>
<keyword evidence="1" id="KW-1133">Transmembrane helix</keyword>
<feature type="transmembrane region" description="Helical" evidence="1">
    <location>
        <begin position="47"/>
        <end position="76"/>
    </location>
</feature>
<evidence type="ECO:0000313" key="3">
    <source>
        <dbReference type="EMBL" id="MBB6130513.1"/>
    </source>
</evidence>
<sequence>MEQSTSPHKPNKPATIYAAAAGLVVWFALILQVSISIPAYIQEGHTWAGAVIQILSFFTIQSNLMVGVCLGVLLLKPSNAFYRFFSKGYVLSGICLYIIVVGLVYNIILRSLWHPEGLFKVADELLHSLNPLLFVIYWLIFAPPEKLKWMQSINWLWFPFLYLVYTLIRGAITQLYPYPFVNVVKLGYGHVLINSLVLLVVFLGLGLLLVFISRIIKTKQLSI</sequence>
<dbReference type="InterPro" id="IPR049713">
    <property type="entry name" value="Pr6Pr-like"/>
</dbReference>
<accession>A0A1N6UQD5</accession>
<dbReference type="AlphaFoldDB" id="A0A1N6UQD5"/>
<feature type="transmembrane region" description="Helical" evidence="1">
    <location>
        <begin position="125"/>
        <end position="142"/>
    </location>
</feature>
<gene>
    <name evidence="3" type="ORF">HDF22_004653</name>
    <name evidence="2" type="ORF">HDF23_001662</name>
</gene>